<dbReference type="Proteomes" id="UP001299283">
    <property type="component" value="Unassembled WGS sequence"/>
</dbReference>
<evidence type="ECO:0000256" key="1">
    <source>
        <dbReference type="ARBA" id="ARBA00001974"/>
    </source>
</evidence>
<dbReference type="Gene3D" id="3.90.700.10">
    <property type="entry name" value="Succinate dehydrogenase/fumarate reductase flavoprotein, catalytic domain"/>
    <property type="match status" value="1"/>
</dbReference>
<evidence type="ECO:0000256" key="2">
    <source>
        <dbReference type="ARBA" id="ARBA00022630"/>
    </source>
</evidence>
<keyword evidence="3" id="KW-0274">FAD</keyword>
<organism evidence="6 7">
    <name type="scientific">[Mycobacterium] vasticus</name>
    <dbReference type="NCBI Taxonomy" id="2875777"/>
    <lineage>
        <taxon>Bacteria</taxon>
        <taxon>Bacillati</taxon>
        <taxon>Actinomycetota</taxon>
        <taxon>Actinomycetes</taxon>
        <taxon>Mycobacteriales</taxon>
        <taxon>Mycobacteriaceae</taxon>
        <taxon>Mycolicibacter</taxon>
    </lineage>
</organism>
<gene>
    <name evidence="6" type="ORF">K5L39_21090</name>
</gene>
<comment type="cofactor">
    <cofactor evidence="1">
        <name>FAD</name>
        <dbReference type="ChEBI" id="CHEBI:57692"/>
    </cofactor>
</comment>
<reference evidence="6 7" key="1">
    <citation type="submission" date="2023-12" db="EMBL/GenBank/DDBJ databases">
        <title>Description of new species of Mycobacterium terrae complex isolated from sewage at the Sao Paulo Zoological Park Foundation in Brazil.</title>
        <authorList>
            <person name="Romagnoli C.L."/>
            <person name="Conceicao E.C."/>
            <person name="Machado E."/>
            <person name="Barreto L.B.P.F."/>
            <person name="Sharma A."/>
            <person name="Silva N.M."/>
            <person name="Marques L.E."/>
            <person name="Juliana M.A."/>
            <person name="Lourenco M.C.S."/>
            <person name="Digiampietri L.A."/>
            <person name="Suffys P.N."/>
            <person name="Viana-Niero C."/>
        </authorList>
    </citation>
    <scope>NUCLEOTIDE SEQUENCE [LARGE SCALE GENOMIC DNA]</scope>
    <source>
        <strain evidence="6 7">MYC017</strain>
    </source>
</reference>
<dbReference type="SUPFAM" id="SSF56425">
    <property type="entry name" value="Succinate dehydrogenase/fumarate reductase flavoprotein, catalytic domain"/>
    <property type="match status" value="1"/>
</dbReference>
<comment type="caution">
    <text evidence="6">The sequence shown here is derived from an EMBL/GenBank/DDBJ whole genome shotgun (WGS) entry which is preliminary data.</text>
</comment>
<protein>
    <submittedName>
        <fullName evidence="6">FAD-dependent oxidoreductase</fullName>
    </submittedName>
</protein>
<keyword evidence="7" id="KW-1185">Reference proteome</keyword>
<evidence type="ECO:0000256" key="4">
    <source>
        <dbReference type="ARBA" id="ARBA00023002"/>
    </source>
</evidence>
<dbReference type="EMBL" id="JAYJJQ010000032">
    <property type="protein sequence ID" value="MEB3071674.1"/>
    <property type="molecule type" value="Genomic_DNA"/>
</dbReference>
<name>A0ABU5Z624_9MYCO</name>
<evidence type="ECO:0000259" key="5">
    <source>
        <dbReference type="Pfam" id="PF00890"/>
    </source>
</evidence>
<sequence>MSAIRNSPAMEPGWEGWDRVADVVVVGSGAAGYAAALRARSDGAEVVMLERADRPGGTTALSGGGFWIPNNSVMRRRGLEDPRDAALRYMARLAFPQRYYPEGPTLGLPAGDFTLLEAFYENGAPAIDALIQMRALFIDPDFTYPDYHSDLPEDAAPLGRTLAPVAHPDSQITAGDESGLIGGALMVESMHKKADDLGIPLLCNHRVVHVVRNEAEEVVGVETQAGRGRGTVLVGARKGVVFATGGFLHNPELRQAFLRGPAFGGVAAASNTGDFVAIGAELGARLGNMSHAWWDQLVLEVALRSSGVTTEDVWLPFGDSMVQVNRFGRRVVNEKMVYNERSQVHFTWDPSRREYPNLLLFQIYDDNVAQDPTPWVFRGPVPMPDQQVDYVISGETLAELAHNIDKRLASLAQHTGGVRLDPDFIAELERSLARFNEFADSGIDEDFARGATEIQRAWQGPSRSTSTNPCMARFRSTGPYHCIILAAGALDTKGGPVINEHAEVLTSAGIPIPGLYGAGNCVASPAGQAYWGAGGTLGPALAFGYIAGGRAAADTAREP</sequence>
<dbReference type="InterPro" id="IPR027477">
    <property type="entry name" value="Succ_DH/fumarate_Rdtase_cat_sf"/>
</dbReference>
<evidence type="ECO:0000256" key="3">
    <source>
        <dbReference type="ARBA" id="ARBA00022827"/>
    </source>
</evidence>
<dbReference type="InterPro" id="IPR036188">
    <property type="entry name" value="FAD/NAD-bd_sf"/>
</dbReference>
<feature type="domain" description="FAD-dependent oxidoreductase 2 FAD-binding" evidence="5">
    <location>
        <begin position="22"/>
        <end position="537"/>
    </location>
</feature>
<dbReference type="Pfam" id="PF00890">
    <property type="entry name" value="FAD_binding_2"/>
    <property type="match status" value="1"/>
</dbReference>
<dbReference type="InterPro" id="IPR050315">
    <property type="entry name" value="FAD-oxidoreductase_2"/>
</dbReference>
<dbReference type="RefSeq" id="WP_225397602.1">
    <property type="nucleotide sequence ID" value="NZ_JAYJJQ010000032.1"/>
</dbReference>
<evidence type="ECO:0000313" key="7">
    <source>
        <dbReference type="Proteomes" id="UP001299283"/>
    </source>
</evidence>
<dbReference type="Gene3D" id="3.50.50.60">
    <property type="entry name" value="FAD/NAD(P)-binding domain"/>
    <property type="match status" value="2"/>
</dbReference>
<accession>A0ABU5Z624</accession>
<dbReference type="SUPFAM" id="SSF51905">
    <property type="entry name" value="FAD/NAD(P)-binding domain"/>
    <property type="match status" value="1"/>
</dbReference>
<dbReference type="InterPro" id="IPR003953">
    <property type="entry name" value="FAD-dep_OxRdtase_2_FAD-bd"/>
</dbReference>
<keyword evidence="4" id="KW-0560">Oxidoreductase</keyword>
<keyword evidence="2" id="KW-0285">Flavoprotein</keyword>
<proteinExistence type="predicted"/>
<dbReference type="PANTHER" id="PTHR43400:SF10">
    <property type="entry name" value="3-OXOSTEROID 1-DEHYDROGENASE"/>
    <property type="match status" value="1"/>
</dbReference>
<dbReference type="PANTHER" id="PTHR43400">
    <property type="entry name" value="FUMARATE REDUCTASE"/>
    <property type="match status" value="1"/>
</dbReference>
<evidence type="ECO:0000313" key="6">
    <source>
        <dbReference type="EMBL" id="MEB3071674.1"/>
    </source>
</evidence>